<evidence type="ECO:0000259" key="2">
    <source>
        <dbReference type="Pfam" id="PF01609"/>
    </source>
</evidence>
<name>A0ABD6DBF1_9EURY</name>
<evidence type="ECO:0000256" key="1">
    <source>
        <dbReference type="SAM" id="MobiDB-lite"/>
    </source>
</evidence>
<gene>
    <name evidence="3" type="ORF">ACFSBW_12460</name>
</gene>
<dbReference type="RefSeq" id="WP_256396086.1">
    <property type="nucleotide sequence ID" value="NZ_JANHDJ010000003.1"/>
</dbReference>
<comment type="caution">
    <text evidence="3">The sequence shown here is derived from an EMBL/GenBank/DDBJ whole genome shotgun (WGS) entry which is preliminary data.</text>
</comment>
<dbReference type="EMBL" id="JBHUDM010000003">
    <property type="protein sequence ID" value="MFD1642687.1"/>
    <property type="molecule type" value="Genomic_DNA"/>
</dbReference>
<evidence type="ECO:0000313" key="4">
    <source>
        <dbReference type="Proteomes" id="UP001597052"/>
    </source>
</evidence>
<organism evidence="3 4">
    <name type="scientific">Halohasta litorea</name>
    <dbReference type="NCBI Taxonomy" id="869891"/>
    <lineage>
        <taxon>Archaea</taxon>
        <taxon>Methanobacteriati</taxon>
        <taxon>Methanobacteriota</taxon>
        <taxon>Stenosarchaea group</taxon>
        <taxon>Halobacteria</taxon>
        <taxon>Halobacteriales</taxon>
        <taxon>Haloferacaceae</taxon>
        <taxon>Halohasta</taxon>
    </lineage>
</organism>
<feature type="domain" description="Transposase IS4-like" evidence="2">
    <location>
        <begin position="382"/>
        <end position="537"/>
    </location>
</feature>
<sequence>MQTDSPAVAQAIVIHAETLCERESNLWDVIDRLSIPVDDLTDNRNQNKVTFGTEPLVRAFLYQQAKGMSQNELAHRLHTRPSLIKACGFDIRKREHAPQQGTINHTWRQFSEATQNIIEAAAKGIAQVAVENDVIAESLVATDPSKDDDTDQTEQEAHRQKTTKTIKLARQHAFPEFKSGRAVNKTYEDEEILEMFTRACAHRGSAKSEGDYGWLTDDDQTAHGSTILRVIKQFATPSDEDAQLTIDDLLKNDNMPEVDAIRDELMGSFDGAVDNIISSIRGAGPFSDRKKTAAIDITPEEVFMSPWKNKTEEITRPDFPRMVSGYKKDNDYKRGYKYATITLAGDLAPIILGVEPVKENSKWEDDDAPSYSKADIVARLLAKAERFVDLDEVYLDRGFHSKGVYASIENRDIIYTAPVPKYEDDLDTIKDIKEHPDADAAVKHNVPVGYDGELHHTAEYLYVPSTSDDADGKYAVFTTNRDEVGTDEIAPISDSYSRRWDIENQYKSIEEFLPKTSSTDYRVRFTNFVLAALLYNLWRLTDYLIKVAREQPIRSPPVVGVKTFVRAIGDFLREID</sequence>
<keyword evidence="4" id="KW-1185">Reference proteome</keyword>
<reference evidence="3 4" key="1">
    <citation type="journal article" date="2019" name="Int. J. Syst. Evol. Microbiol.">
        <title>The Global Catalogue of Microorganisms (GCM) 10K type strain sequencing project: providing services to taxonomists for standard genome sequencing and annotation.</title>
        <authorList>
            <consortium name="The Broad Institute Genomics Platform"/>
            <consortium name="The Broad Institute Genome Sequencing Center for Infectious Disease"/>
            <person name="Wu L."/>
            <person name="Ma J."/>
        </authorList>
    </citation>
    <scope>NUCLEOTIDE SEQUENCE [LARGE SCALE GENOMIC DNA]</scope>
    <source>
        <strain evidence="3 4">CGMCC 1.10593</strain>
    </source>
</reference>
<dbReference type="Proteomes" id="UP001597052">
    <property type="component" value="Unassembled WGS sequence"/>
</dbReference>
<feature type="region of interest" description="Disordered" evidence="1">
    <location>
        <begin position="139"/>
        <end position="161"/>
    </location>
</feature>
<accession>A0ABD6DBF1</accession>
<dbReference type="AlphaFoldDB" id="A0ABD6DBF1"/>
<dbReference type="Pfam" id="PF01609">
    <property type="entry name" value="DDE_Tnp_1"/>
    <property type="match status" value="1"/>
</dbReference>
<proteinExistence type="predicted"/>
<protein>
    <submittedName>
        <fullName evidence="3">Transposase</fullName>
    </submittedName>
</protein>
<evidence type="ECO:0000313" key="3">
    <source>
        <dbReference type="EMBL" id="MFD1642687.1"/>
    </source>
</evidence>
<dbReference type="InterPro" id="IPR002559">
    <property type="entry name" value="Transposase_11"/>
</dbReference>